<evidence type="ECO:0000256" key="1">
    <source>
        <dbReference type="SAM" id="MobiDB-lite"/>
    </source>
</evidence>
<feature type="compositionally biased region" description="Basic and acidic residues" evidence="1">
    <location>
        <begin position="11"/>
        <end position="24"/>
    </location>
</feature>
<gene>
    <name evidence="2" type="ORF">AGERDE_LOCUS9809</name>
</gene>
<reference evidence="2" key="1">
    <citation type="submission" date="2021-06" db="EMBL/GenBank/DDBJ databases">
        <authorList>
            <person name="Kallberg Y."/>
            <person name="Tangrot J."/>
            <person name="Rosling A."/>
        </authorList>
    </citation>
    <scope>NUCLEOTIDE SEQUENCE</scope>
    <source>
        <strain evidence="2">MT106</strain>
    </source>
</reference>
<feature type="region of interest" description="Disordered" evidence="1">
    <location>
        <begin position="1"/>
        <end position="64"/>
    </location>
</feature>
<protein>
    <submittedName>
        <fullName evidence="2">10991_t:CDS:1</fullName>
    </submittedName>
</protein>
<dbReference type="AlphaFoldDB" id="A0A9N9GNW8"/>
<proteinExistence type="predicted"/>
<feature type="non-terminal residue" evidence="2">
    <location>
        <position position="74"/>
    </location>
</feature>
<accession>A0A9N9GNW8</accession>
<sequence>RHKLSPYKQAYEQRARDRARREQQLEEEEERNIKNPVDQRALDRTMKVEHSTLDRVQKRLGGSEDLEQQKFEYV</sequence>
<name>A0A9N9GNW8_9GLOM</name>
<organism evidence="2 3">
    <name type="scientific">Ambispora gerdemannii</name>
    <dbReference type="NCBI Taxonomy" id="144530"/>
    <lineage>
        <taxon>Eukaryota</taxon>
        <taxon>Fungi</taxon>
        <taxon>Fungi incertae sedis</taxon>
        <taxon>Mucoromycota</taxon>
        <taxon>Glomeromycotina</taxon>
        <taxon>Glomeromycetes</taxon>
        <taxon>Archaeosporales</taxon>
        <taxon>Ambisporaceae</taxon>
        <taxon>Ambispora</taxon>
    </lineage>
</organism>
<comment type="caution">
    <text evidence="2">The sequence shown here is derived from an EMBL/GenBank/DDBJ whole genome shotgun (WGS) entry which is preliminary data.</text>
</comment>
<feature type="compositionally biased region" description="Basic and acidic residues" evidence="1">
    <location>
        <begin position="40"/>
        <end position="57"/>
    </location>
</feature>
<evidence type="ECO:0000313" key="3">
    <source>
        <dbReference type="Proteomes" id="UP000789831"/>
    </source>
</evidence>
<evidence type="ECO:0000313" key="2">
    <source>
        <dbReference type="EMBL" id="CAG8615507.1"/>
    </source>
</evidence>
<keyword evidence="3" id="KW-1185">Reference proteome</keyword>
<dbReference type="Proteomes" id="UP000789831">
    <property type="component" value="Unassembled WGS sequence"/>
</dbReference>
<dbReference type="EMBL" id="CAJVPL010002616">
    <property type="protein sequence ID" value="CAG8615507.1"/>
    <property type="molecule type" value="Genomic_DNA"/>
</dbReference>